<accession>A0AAN6QIE5</accession>
<dbReference type="NCBIfam" id="TIGR03800">
    <property type="entry name" value="PLP_synth_Pdx2"/>
    <property type="match status" value="1"/>
</dbReference>
<dbReference type="GO" id="GO:0042823">
    <property type="term" value="P:pyridoxal phosphate biosynthetic process"/>
    <property type="evidence" value="ECO:0007669"/>
    <property type="project" value="InterPro"/>
</dbReference>
<dbReference type="Gene3D" id="3.40.50.880">
    <property type="match status" value="1"/>
</dbReference>
<dbReference type="GO" id="GO:1903600">
    <property type="term" value="C:glutaminase complex"/>
    <property type="evidence" value="ECO:0007669"/>
    <property type="project" value="TreeGrafter"/>
</dbReference>
<dbReference type="PROSITE" id="PS51130">
    <property type="entry name" value="PDXT_SNO_2"/>
    <property type="match status" value="1"/>
</dbReference>
<dbReference type="GO" id="GO:0008614">
    <property type="term" value="P:pyridoxine metabolic process"/>
    <property type="evidence" value="ECO:0007669"/>
    <property type="project" value="TreeGrafter"/>
</dbReference>
<dbReference type="RefSeq" id="XP_064668390.1">
    <property type="nucleotide sequence ID" value="XM_064818600.1"/>
</dbReference>
<evidence type="ECO:0000256" key="5">
    <source>
        <dbReference type="ARBA" id="ARBA00023239"/>
    </source>
</evidence>
<dbReference type="PANTHER" id="PTHR31559:SF0">
    <property type="entry name" value="PYRIDOXAL 5'-PHOSPHATE SYNTHASE SUBUNIT SNO1-RELATED"/>
    <property type="match status" value="1"/>
</dbReference>
<evidence type="ECO:0000313" key="7">
    <source>
        <dbReference type="EMBL" id="KAK4110820.1"/>
    </source>
</evidence>
<protein>
    <recommendedName>
        <fullName evidence="2">glutaminase</fullName>
        <ecNumber evidence="2">3.5.1.2</ecNumber>
    </recommendedName>
</protein>
<evidence type="ECO:0000313" key="8">
    <source>
        <dbReference type="Proteomes" id="UP001302812"/>
    </source>
</evidence>
<evidence type="ECO:0000256" key="6">
    <source>
        <dbReference type="ARBA" id="ARBA00049534"/>
    </source>
</evidence>
<dbReference type="Pfam" id="PF01174">
    <property type="entry name" value="SNO"/>
    <property type="match status" value="2"/>
</dbReference>
<evidence type="ECO:0000256" key="3">
    <source>
        <dbReference type="ARBA" id="ARBA00022801"/>
    </source>
</evidence>
<name>A0AAN6QIE5_9PEZI</name>
<reference evidence="7" key="2">
    <citation type="submission" date="2023-05" db="EMBL/GenBank/DDBJ databases">
        <authorList>
            <consortium name="Lawrence Berkeley National Laboratory"/>
            <person name="Steindorff A."/>
            <person name="Hensen N."/>
            <person name="Bonometti L."/>
            <person name="Westerberg I."/>
            <person name="Brannstrom I.O."/>
            <person name="Guillou S."/>
            <person name="Cros-Aarteil S."/>
            <person name="Calhoun S."/>
            <person name="Haridas S."/>
            <person name="Kuo A."/>
            <person name="Mondo S."/>
            <person name="Pangilinan J."/>
            <person name="Riley R."/>
            <person name="Labutti K."/>
            <person name="Andreopoulos B."/>
            <person name="Lipzen A."/>
            <person name="Chen C."/>
            <person name="Yanf M."/>
            <person name="Daum C."/>
            <person name="Ng V."/>
            <person name="Clum A."/>
            <person name="Ohm R."/>
            <person name="Martin F."/>
            <person name="Silar P."/>
            <person name="Natvig D."/>
            <person name="Lalanne C."/>
            <person name="Gautier V."/>
            <person name="Ament-Velasquez S.L."/>
            <person name="Kruys A."/>
            <person name="Hutchinson M.I."/>
            <person name="Powell A.J."/>
            <person name="Barry K."/>
            <person name="Miller A.N."/>
            <person name="Grigoriev I.V."/>
            <person name="Debuchy R."/>
            <person name="Gladieux P."/>
            <person name="Thoren M.H."/>
            <person name="Johannesson H."/>
        </authorList>
    </citation>
    <scope>NUCLEOTIDE SEQUENCE</scope>
    <source>
        <strain evidence="7">CBS 508.74</strain>
    </source>
</reference>
<dbReference type="PROSITE" id="PS51273">
    <property type="entry name" value="GATASE_TYPE_1"/>
    <property type="match status" value="1"/>
</dbReference>
<dbReference type="InterPro" id="IPR021196">
    <property type="entry name" value="PdxT/SNO_CS"/>
</dbReference>
<comment type="similarity">
    <text evidence="1">Belongs to the glutaminase PdxT/SNO family.</text>
</comment>
<evidence type="ECO:0000256" key="4">
    <source>
        <dbReference type="ARBA" id="ARBA00022962"/>
    </source>
</evidence>
<organism evidence="7 8">
    <name type="scientific">Canariomyces notabilis</name>
    <dbReference type="NCBI Taxonomy" id="2074819"/>
    <lineage>
        <taxon>Eukaryota</taxon>
        <taxon>Fungi</taxon>
        <taxon>Dikarya</taxon>
        <taxon>Ascomycota</taxon>
        <taxon>Pezizomycotina</taxon>
        <taxon>Sordariomycetes</taxon>
        <taxon>Sordariomycetidae</taxon>
        <taxon>Sordariales</taxon>
        <taxon>Chaetomiaceae</taxon>
        <taxon>Canariomyces</taxon>
    </lineage>
</organism>
<keyword evidence="8" id="KW-1185">Reference proteome</keyword>
<dbReference type="GO" id="GO:0004359">
    <property type="term" value="F:glutaminase activity"/>
    <property type="evidence" value="ECO:0007669"/>
    <property type="project" value="UniProtKB-EC"/>
</dbReference>
<dbReference type="Proteomes" id="UP001302812">
    <property type="component" value="Unassembled WGS sequence"/>
</dbReference>
<dbReference type="InterPro" id="IPR002161">
    <property type="entry name" value="PdxT/SNO"/>
</dbReference>
<gene>
    <name evidence="7" type="ORF">N656DRAFT_830379</name>
</gene>
<dbReference type="HAMAP" id="MF_01615">
    <property type="entry name" value="PdxT"/>
    <property type="match status" value="1"/>
</dbReference>
<dbReference type="GO" id="GO:0005829">
    <property type="term" value="C:cytosol"/>
    <property type="evidence" value="ECO:0007669"/>
    <property type="project" value="TreeGrafter"/>
</dbReference>
<keyword evidence="3" id="KW-0378">Hydrolase</keyword>
<comment type="catalytic activity">
    <reaction evidence="6">
        <text>L-glutamine + H2O = L-glutamate + NH4(+)</text>
        <dbReference type="Rhea" id="RHEA:15889"/>
        <dbReference type="ChEBI" id="CHEBI:15377"/>
        <dbReference type="ChEBI" id="CHEBI:28938"/>
        <dbReference type="ChEBI" id="CHEBI:29985"/>
        <dbReference type="ChEBI" id="CHEBI:58359"/>
        <dbReference type="EC" id="3.5.1.2"/>
    </reaction>
</comment>
<proteinExistence type="inferred from homology"/>
<keyword evidence="5" id="KW-0456">Lyase</keyword>
<comment type="caution">
    <text evidence="7">The sequence shown here is derived from an EMBL/GenBank/DDBJ whole genome shotgun (WGS) entry which is preliminary data.</text>
</comment>
<dbReference type="GO" id="GO:0016829">
    <property type="term" value="F:lyase activity"/>
    <property type="evidence" value="ECO:0007669"/>
    <property type="project" value="UniProtKB-KW"/>
</dbReference>
<dbReference type="CDD" id="cd01749">
    <property type="entry name" value="GATase1_PB"/>
    <property type="match status" value="1"/>
</dbReference>
<dbReference type="EMBL" id="MU853348">
    <property type="protein sequence ID" value="KAK4110820.1"/>
    <property type="molecule type" value="Genomic_DNA"/>
</dbReference>
<evidence type="ECO:0000256" key="1">
    <source>
        <dbReference type="ARBA" id="ARBA00008345"/>
    </source>
</evidence>
<reference evidence="7" key="1">
    <citation type="journal article" date="2023" name="Mol. Phylogenet. Evol.">
        <title>Genome-scale phylogeny and comparative genomics of the fungal order Sordariales.</title>
        <authorList>
            <person name="Hensen N."/>
            <person name="Bonometti L."/>
            <person name="Westerberg I."/>
            <person name="Brannstrom I.O."/>
            <person name="Guillou S."/>
            <person name="Cros-Aarteil S."/>
            <person name="Calhoun S."/>
            <person name="Haridas S."/>
            <person name="Kuo A."/>
            <person name="Mondo S."/>
            <person name="Pangilinan J."/>
            <person name="Riley R."/>
            <person name="LaButti K."/>
            <person name="Andreopoulos B."/>
            <person name="Lipzen A."/>
            <person name="Chen C."/>
            <person name="Yan M."/>
            <person name="Daum C."/>
            <person name="Ng V."/>
            <person name="Clum A."/>
            <person name="Steindorff A."/>
            <person name="Ohm R.A."/>
            <person name="Martin F."/>
            <person name="Silar P."/>
            <person name="Natvig D.O."/>
            <person name="Lalanne C."/>
            <person name="Gautier V."/>
            <person name="Ament-Velasquez S.L."/>
            <person name="Kruys A."/>
            <person name="Hutchinson M.I."/>
            <person name="Powell A.J."/>
            <person name="Barry K."/>
            <person name="Miller A.N."/>
            <person name="Grigoriev I.V."/>
            <person name="Debuchy R."/>
            <person name="Gladieux P."/>
            <person name="Hiltunen Thoren M."/>
            <person name="Johannesson H."/>
        </authorList>
    </citation>
    <scope>NUCLEOTIDE SEQUENCE</scope>
    <source>
        <strain evidence="7">CBS 508.74</strain>
    </source>
</reference>
<dbReference type="GeneID" id="89942726"/>
<dbReference type="InterPro" id="IPR029062">
    <property type="entry name" value="Class_I_gatase-like"/>
</dbReference>
<dbReference type="PROSITE" id="PS01236">
    <property type="entry name" value="PDXT_SNO_1"/>
    <property type="match status" value="1"/>
</dbReference>
<keyword evidence="4 7" id="KW-0315">Glutamine amidotransferase</keyword>
<dbReference type="SUPFAM" id="SSF52317">
    <property type="entry name" value="Class I glutamine amidotransferase-like"/>
    <property type="match status" value="1"/>
</dbReference>
<dbReference type="PANTHER" id="PTHR31559">
    <property type="entry name" value="PYRIDOXAL 5'-PHOSPHATE SYNTHASE SUBUNIT SNO"/>
    <property type="match status" value="1"/>
</dbReference>
<dbReference type="EC" id="3.5.1.2" evidence="2"/>
<dbReference type="AlphaFoldDB" id="A0AAN6QIE5"/>
<evidence type="ECO:0000256" key="2">
    <source>
        <dbReference type="ARBA" id="ARBA00012918"/>
    </source>
</evidence>
<sequence length="268" mass="28188">MTVDSKPSTITVGVLALQGGVVEHLNLLRKAAGHIASPAFTFAFVEVRTAPQLAQCNALIIPGGESTTMAIVARRLGLLDPLREFVKIQHKPVWGTCAGLVMLAEQASATKQGGQELIGGLDVRVLRNRYGSQVQSFVAELELPFLDANASNAKGEAAAGERTFRGVFIRAPVVEEIIAPGDGSEKGNGDGAGKGGGRSVEVLGVYRKAEEGKPGEGEGEGDIVAVRQGNVLGTSFHPELTDDVRIHVWWLRQVVEAARHGDLVVGGA</sequence>